<dbReference type="Pfam" id="PF00520">
    <property type="entry name" value="Ion_trans"/>
    <property type="match status" value="1"/>
</dbReference>
<feature type="transmembrane region" description="Helical" evidence="11">
    <location>
        <begin position="1426"/>
        <end position="1444"/>
    </location>
</feature>
<evidence type="ECO:0000256" key="8">
    <source>
        <dbReference type="ARBA" id="ARBA00023136"/>
    </source>
</evidence>
<evidence type="ECO:0000256" key="5">
    <source>
        <dbReference type="ARBA" id="ARBA00022989"/>
    </source>
</evidence>
<keyword evidence="3 11" id="KW-0812">Transmembrane</keyword>
<evidence type="ECO:0000256" key="3">
    <source>
        <dbReference type="ARBA" id="ARBA00022692"/>
    </source>
</evidence>
<feature type="transmembrane region" description="Helical" evidence="11">
    <location>
        <begin position="1465"/>
        <end position="1483"/>
    </location>
</feature>
<keyword evidence="9" id="KW-0407">Ion channel</keyword>
<feature type="region of interest" description="Disordered" evidence="10">
    <location>
        <begin position="1624"/>
        <end position="1650"/>
    </location>
</feature>
<keyword evidence="5 11" id="KW-1133">Transmembrane helix</keyword>
<dbReference type="GO" id="GO:0016020">
    <property type="term" value="C:membrane"/>
    <property type="evidence" value="ECO:0007669"/>
    <property type="project" value="UniProtKB-SubCell"/>
</dbReference>
<accession>A0A9X0CFA9</accession>
<feature type="transmembrane region" description="Helical" evidence="11">
    <location>
        <begin position="1361"/>
        <end position="1380"/>
    </location>
</feature>
<evidence type="ECO:0000313" key="13">
    <source>
        <dbReference type="EMBL" id="KAJ7326536.1"/>
    </source>
</evidence>
<dbReference type="InterPro" id="IPR005821">
    <property type="entry name" value="Ion_trans_dom"/>
</dbReference>
<keyword evidence="8 11" id="KW-0472">Membrane</keyword>
<dbReference type="Proteomes" id="UP001163046">
    <property type="component" value="Unassembled WGS sequence"/>
</dbReference>
<feature type="transmembrane region" description="Helical" evidence="11">
    <location>
        <begin position="1387"/>
        <end position="1411"/>
    </location>
</feature>
<evidence type="ECO:0000256" key="6">
    <source>
        <dbReference type="ARBA" id="ARBA00023043"/>
    </source>
</evidence>
<dbReference type="SUPFAM" id="SSF48403">
    <property type="entry name" value="Ankyrin repeat"/>
    <property type="match status" value="4"/>
</dbReference>
<proteinExistence type="predicted"/>
<feature type="domain" description="Ion transport" evidence="12">
    <location>
        <begin position="1404"/>
        <end position="1571"/>
    </location>
</feature>
<dbReference type="InterPro" id="IPR036770">
    <property type="entry name" value="Ankyrin_rpt-contain_sf"/>
</dbReference>
<dbReference type="PANTHER" id="PTHR24198:SF165">
    <property type="entry name" value="ANKYRIN REPEAT-CONTAINING PROTEIN-RELATED"/>
    <property type="match status" value="1"/>
</dbReference>
<dbReference type="OrthoDB" id="195446at2759"/>
<organism evidence="13 14">
    <name type="scientific">Desmophyllum pertusum</name>
    <dbReference type="NCBI Taxonomy" id="174260"/>
    <lineage>
        <taxon>Eukaryota</taxon>
        <taxon>Metazoa</taxon>
        <taxon>Cnidaria</taxon>
        <taxon>Anthozoa</taxon>
        <taxon>Hexacorallia</taxon>
        <taxon>Scleractinia</taxon>
        <taxon>Caryophylliina</taxon>
        <taxon>Caryophylliidae</taxon>
        <taxon>Desmophyllum</taxon>
    </lineage>
</organism>
<dbReference type="InterPro" id="IPR002110">
    <property type="entry name" value="Ankyrin_rpt"/>
</dbReference>
<name>A0A9X0CFA9_9CNID</name>
<feature type="compositionally biased region" description="Basic residues" evidence="10">
    <location>
        <begin position="1636"/>
        <end position="1645"/>
    </location>
</feature>
<feature type="transmembrane region" description="Helical" evidence="11">
    <location>
        <begin position="1295"/>
        <end position="1316"/>
    </location>
</feature>
<sequence>MKKHNRDVRRKKNDLNASALASKMLQAIDDADVEALKKLLTEQSPLLNSIRTEEGDYALHVATRAKNTEIVKLLMENGADVNIQNNDCKTPLHIAVSNEDETLVDYLVSRAAKSDIPDNEGITAEELASHLENTALSEMLQKEVKRQVQPPANVAESLLLAIKTGDTEAVRELLDYGFLNEDVLEEISENGESPLHIAVKLKNVEICKMLVQGGAKTETKTAEGNTVLHLAAEIGDIGVARFLQSVKAKPNISNNEGDTPLHLACRKKYVNIVELLLGKFGANINIRNKNGDTPLFVAVRVNCTQAIKDLLNSSQADQDVRTGRAENGDTLLHIATRNKDLDLAKLVVQWGAPSDEQNNDGRTPLHLAAHKGDEDMVKYLQTLKVNPNTIDNDDMSPLHLAASVGHSNIVTFFMDKFKVDIFSRSRNGSTLLHQTCLAGQLEASNALIKKGVLIHMPNKSGALCIHEAAKKGHVGLVRMLLEKGVPVNTKNKKKYTPLHLAALSKKHLVAQLLIGHGADVTVIGGVAKETPMHMAAKVKGGEKVVDVLIKSGADPDTAKENGERAIHLAARCGNVEVVNLLLREDAEVARRCKSGETPLHFACQNGHYQIVEALIKKLFKDKSKPLARLIVNIPNNSGETALHSVAGIAQGRTNEDDLVNVVQILLEHGANLTCTTYQRRETPLHWCARSGNHGIVEAFFTSTMIPEYIKLSTINKTSESGASPLMIASQCGMLEVVRVLLRFHARVDVFDEVGGTALHYAASRGHVEVAREMLNHKAYVNGRTKIGLTPLHIAAEKGHPEFVRVIVTKYNAIIDPLTVDNKSPLHLAAESGRIEVCKVLLDLRADASVADNKDMIPVHYAALTDKEEIVELFFNIKPDTMTQINSEGLNALQIASSRGSINVVKKLIELDFAKCSADKEGNSVLHLAAKFGQLKVIDMLWGKTSINRASVKNGMTAIHVAALFGQTEIVQEFLSRAPPSATLVSECPAVDGEEADDDFGFTPLHLAAQNGDNTLVRAITNHPGVRVDTVTLKAGRTALHIASLEGHVEVASTLISKATVLLHQVDNEGRTSLHLAAANGHRDLLTILIGQGAEIDAQDNLGNTALHIASEAGYQAVVKLLMEYGASPLIENKAEDVAICHAASERHLAVLDFLLAQKLNHERLLNNRKFLLDLVICSRSCNYKSLRNFVLSAPAPVHISSFLSRHYRIEMTKNKEHTVELETASGFCESVAKDLISISCAEDSEAVLNSLDGKNVAFLDFLIECELKQCVSHSLVQQYVTQIWFGELRWEDWKFMLLFLVALLFPPIWVYLSLPFKNKYRQIPIIKFICRLISHLYLILLLCFTVVVPWNYSCSVLTPHWYEYFLFIWIIGMLVTEISSERERSGLGWFPTIVVGLVLFGELLRIIAIGYDGSQRLSIVFARNQFLGAGLMLCVLQLLQFLSIHRLFGPWGVIIGHLVIDVLRFLLILSIFFTSFALQLTAVFKPLDADGESYGTTKASPDFMKIVELLFFSLFGLTNQNDFSAKGSVSMNARDMSKVVFGLYNVLCIIVLINLLIAMMSDTYQRLQEQSDIEWKFGRAKLIRNMERETSNPTPINIFSKLVHGFKRLYKNRCRCRRPEIAAEESDENGDIGNNHQRRRKSREKLRRDESMGENSYEEWSLIYSVVDWETIVDKFLVSKGEPSAKQKSKPQTRRERKRTLLHAKPAQLSGAAGARPSFQDLAESTVVKMNVVSSLKI</sequence>
<feature type="transmembrane region" description="Helical" evidence="11">
    <location>
        <begin position="1539"/>
        <end position="1560"/>
    </location>
</feature>
<comment type="subcellular location">
    <subcellularLocation>
        <location evidence="1">Membrane</location>
        <topology evidence="1">Multi-pass membrane protein</topology>
    </subcellularLocation>
</comment>
<feature type="transmembrane region" description="Helical" evidence="11">
    <location>
        <begin position="1328"/>
        <end position="1349"/>
    </location>
</feature>
<keyword evidence="4" id="KW-0677">Repeat</keyword>
<evidence type="ECO:0000256" key="10">
    <source>
        <dbReference type="SAM" id="MobiDB-lite"/>
    </source>
</evidence>
<evidence type="ECO:0000259" key="12">
    <source>
        <dbReference type="Pfam" id="PF00520"/>
    </source>
</evidence>
<dbReference type="EMBL" id="MU827802">
    <property type="protein sequence ID" value="KAJ7326536.1"/>
    <property type="molecule type" value="Genomic_DNA"/>
</dbReference>
<keyword evidence="2" id="KW-0813">Transport</keyword>
<dbReference type="SMART" id="SM00248">
    <property type="entry name" value="ANK"/>
    <property type="match status" value="31"/>
</dbReference>
<protein>
    <recommendedName>
        <fullName evidence="12">Ion transport domain-containing protein</fullName>
    </recommendedName>
</protein>
<keyword evidence="14" id="KW-1185">Reference proteome</keyword>
<dbReference type="PRINTS" id="PR01415">
    <property type="entry name" value="ANKYRIN"/>
</dbReference>
<evidence type="ECO:0000256" key="4">
    <source>
        <dbReference type="ARBA" id="ARBA00022737"/>
    </source>
</evidence>
<gene>
    <name evidence="13" type="ORF">OS493_027482</name>
</gene>
<evidence type="ECO:0000256" key="1">
    <source>
        <dbReference type="ARBA" id="ARBA00004141"/>
    </source>
</evidence>
<dbReference type="PRINTS" id="PR01097">
    <property type="entry name" value="TRNSRECEPTRP"/>
</dbReference>
<dbReference type="Pfam" id="PF12796">
    <property type="entry name" value="Ank_2"/>
    <property type="match status" value="10"/>
</dbReference>
<comment type="caution">
    <text evidence="13">The sequence shown here is derived from an EMBL/GenBank/DDBJ whole genome shotgun (WGS) entry which is preliminary data.</text>
</comment>
<dbReference type="Gene3D" id="1.10.287.70">
    <property type="match status" value="1"/>
</dbReference>
<keyword evidence="6" id="KW-0040">ANK repeat</keyword>
<dbReference type="Pfam" id="PF00023">
    <property type="entry name" value="Ank"/>
    <property type="match status" value="2"/>
</dbReference>
<feature type="region of interest" description="Disordered" evidence="10">
    <location>
        <begin position="1682"/>
        <end position="1718"/>
    </location>
</feature>
<dbReference type="GO" id="GO:0005262">
    <property type="term" value="F:calcium channel activity"/>
    <property type="evidence" value="ECO:0007669"/>
    <property type="project" value="InterPro"/>
</dbReference>
<evidence type="ECO:0000256" key="2">
    <source>
        <dbReference type="ARBA" id="ARBA00022448"/>
    </source>
</evidence>
<feature type="compositionally biased region" description="Basic residues" evidence="10">
    <location>
        <begin position="1687"/>
        <end position="1702"/>
    </location>
</feature>
<dbReference type="PANTHER" id="PTHR24198">
    <property type="entry name" value="ANKYRIN REPEAT AND PROTEIN KINASE DOMAIN-CONTAINING PROTEIN"/>
    <property type="match status" value="1"/>
</dbReference>
<evidence type="ECO:0000256" key="11">
    <source>
        <dbReference type="SAM" id="Phobius"/>
    </source>
</evidence>
<keyword evidence="7" id="KW-0406">Ion transport</keyword>
<feature type="transmembrane region" description="Helical" evidence="11">
    <location>
        <begin position="1503"/>
        <end position="1519"/>
    </location>
</feature>
<evidence type="ECO:0000256" key="9">
    <source>
        <dbReference type="ARBA" id="ARBA00023303"/>
    </source>
</evidence>
<dbReference type="Gene3D" id="1.25.40.20">
    <property type="entry name" value="Ankyrin repeat-containing domain"/>
    <property type="match status" value="9"/>
</dbReference>
<evidence type="ECO:0000256" key="7">
    <source>
        <dbReference type="ARBA" id="ARBA00023065"/>
    </source>
</evidence>
<reference evidence="13" key="1">
    <citation type="submission" date="2023-01" db="EMBL/GenBank/DDBJ databases">
        <title>Genome assembly of the deep-sea coral Lophelia pertusa.</title>
        <authorList>
            <person name="Herrera S."/>
            <person name="Cordes E."/>
        </authorList>
    </citation>
    <scope>NUCLEOTIDE SEQUENCE</scope>
    <source>
        <strain evidence="13">USNM1676648</strain>
        <tissue evidence="13">Polyp</tissue>
    </source>
</reference>
<evidence type="ECO:0000313" key="14">
    <source>
        <dbReference type="Proteomes" id="UP001163046"/>
    </source>
</evidence>
<dbReference type="InterPro" id="IPR002153">
    <property type="entry name" value="TRPC_channel"/>
</dbReference>